<dbReference type="PANTHER" id="PTHR34820">
    <property type="entry name" value="INNER MEMBRANE PROTEIN YEBZ"/>
    <property type="match status" value="1"/>
</dbReference>
<proteinExistence type="predicted"/>
<reference evidence="8 9" key="1">
    <citation type="submission" date="2023-07" db="EMBL/GenBank/DDBJ databases">
        <title>Genomic Encyclopedia of Type Strains, Phase IV (KMG-IV): sequencing the most valuable type-strain genomes for metagenomic binning, comparative biology and taxonomic classification.</title>
        <authorList>
            <person name="Goeker M."/>
        </authorList>
    </citation>
    <scope>NUCLEOTIDE SEQUENCE [LARGE SCALE GENOMIC DNA]</scope>
    <source>
        <strain evidence="8 9">DSM 18695</strain>
    </source>
</reference>
<comment type="subcellular location">
    <subcellularLocation>
        <location evidence="1">Cell membrane</location>
        <topology evidence="1">Multi-pass membrane protein</topology>
    </subcellularLocation>
</comment>
<evidence type="ECO:0000256" key="6">
    <source>
        <dbReference type="SAM" id="Phobius"/>
    </source>
</evidence>
<evidence type="ECO:0000256" key="1">
    <source>
        <dbReference type="ARBA" id="ARBA00004651"/>
    </source>
</evidence>
<feature type="transmembrane region" description="Helical" evidence="6">
    <location>
        <begin position="112"/>
        <end position="136"/>
    </location>
</feature>
<dbReference type="InterPro" id="IPR032694">
    <property type="entry name" value="CopC/D"/>
</dbReference>
<dbReference type="PANTHER" id="PTHR34820:SF4">
    <property type="entry name" value="INNER MEMBRANE PROTEIN YEBZ"/>
    <property type="match status" value="1"/>
</dbReference>
<evidence type="ECO:0000256" key="2">
    <source>
        <dbReference type="ARBA" id="ARBA00022475"/>
    </source>
</evidence>
<dbReference type="InterPro" id="IPR008457">
    <property type="entry name" value="Cu-R_CopD_dom"/>
</dbReference>
<name>A0ABU0IRE7_9CAUL</name>
<accession>A0ABU0IRE7</accession>
<evidence type="ECO:0000259" key="7">
    <source>
        <dbReference type="Pfam" id="PF05425"/>
    </source>
</evidence>
<keyword evidence="4 6" id="KW-1133">Transmembrane helix</keyword>
<feature type="transmembrane region" description="Helical" evidence="6">
    <location>
        <begin position="40"/>
        <end position="62"/>
    </location>
</feature>
<keyword evidence="3 6" id="KW-0812">Transmembrane</keyword>
<dbReference type="EMBL" id="JAUSVS010000004">
    <property type="protein sequence ID" value="MDQ0464592.1"/>
    <property type="molecule type" value="Genomic_DNA"/>
</dbReference>
<evidence type="ECO:0000256" key="3">
    <source>
        <dbReference type="ARBA" id="ARBA00022692"/>
    </source>
</evidence>
<feature type="transmembrane region" description="Helical" evidence="6">
    <location>
        <begin position="254"/>
        <end position="276"/>
    </location>
</feature>
<gene>
    <name evidence="8" type="ORF">QO010_002376</name>
</gene>
<dbReference type="RefSeq" id="WP_307349382.1">
    <property type="nucleotide sequence ID" value="NZ_JAUSVS010000004.1"/>
</dbReference>
<comment type="caution">
    <text evidence="8">The sequence shown here is derived from an EMBL/GenBank/DDBJ whole genome shotgun (WGS) entry which is preliminary data.</text>
</comment>
<dbReference type="Pfam" id="PF05425">
    <property type="entry name" value="CopD"/>
    <property type="match status" value="1"/>
</dbReference>
<dbReference type="Proteomes" id="UP001228905">
    <property type="component" value="Unassembled WGS sequence"/>
</dbReference>
<evidence type="ECO:0000313" key="9">
    <source>
        <dbReference type="Proteomes" id="UP001228905"/>
    </source>
</evidence>
<feature type="domain" description="Copper resistance protein D" evidence="7">
    <location>
        <begin position="173"/>
        <end position="273"/>
    </location>
</feature>
<feature type="transmembrane region" description="Helical" evidence="6">
    <location>
        <begin position="211"/>
        <end position="234"/>
    </location>
</feature>
<feature type="transmembrane region" description="Helical" evidence="6">
    <location>
        <begin position="74"/>
        <end position="100"/>
    </location>
</feature>
<evidence type="ECO:0000313" key="8">
    <source>
        <dbReference type="EMBL" id="MDQ0464592.1"/>
    </source>
</evidence>
<protein>
    <submittedName>
        <fullName evidence="8">Copper resistance protein D</fullName>
    </submittedName>
</protein>
<organism evidence="8 9">
    <name type="scientific">Caulobacter ginsengisoli</name>
    <dbReference type="NCBI Taxonomy" id="400775"/>
    <lineage>
        <taxon>Bacteria</taxon>
        <taxon>Pseudomonadati</taxon>
        <taxon>Pseudomonadota</taxon>
        <taxon>Alphaproteobacteria</taxon>
        <taxon>Caulobacterales</taxon>
        <taxon>Caulobacteraceae</taxon>
        <taxon>Caulobacter</taxon>
    </lineage>
</organism>
<feature type="transmembrane region" description="Helical" evidence="6">
    <location>
        <begin position="142"/>
        <end position="163"/>
    </location>
</feature>
<feature type="transmembrane region" description="Helical" evidence="6">
    <location>
        <begin position="6"/>
        <end position="28"/>
    </location>
</feature>
<sequence length="282" mass="28543">MAGAEIAVRLAQYAALTLLFGLSAMRLYAPVEPMRRGLTISLAVVAALASLAGLLLLAALLAEDPAILLSPSGTWSMVTAMGAGLAGLARLGLLAALATIPPLWRPWPTRLMSGLALASLAWSGHAAAGEGALGLLQLAADSLHLLAAGVWIGALAGFVALVWPGRSVANAERALSSFSGVGTACVALLLATGLINLFADTQGRPLTALGHSAWGVLLVVKLAGVAAMLGLASLNRWVLTPRLRAGGRPVGIRLSLTLEFGLGLGVLLLVAILGRLSPLGDG</sequence>
<evidence type="ECO:0000256" key="4">
    <source>
        <dbReference type="ARBA" id="ARBA00022989"/>
    </source>
</evidence>
<feature type="transmembrane region" description="Helical" evidence="6">
    <location>
        <begin position="175"/>
        <end position="199"/>
    </location>
</feature>
<evidence type="ECO:0000256" key="5">
    <source>
        <dbReference type="ARBA" id="ARBA00023136"/>
    </source>
</evidence>
<keyword evidence="9" id="KW-1185">Reference proteome</keyword>
<keyword evidence="2" id="KW-1003">Cell membrane</keyword>
<keyword evidence="5 6" id="KW-0472">Membrane</keyword>